<keyword evidence="1" id="KW-0812">Transmembrane</keyword>
<dbReference type="WBParaSite" id="EEL_0000618001-mRNA-1">
    <property type="protein sequence ID" value="EEL_0000618001-mRNA-1"/>
    <property type="gene ID" value="EEL_0000618001"/>
</dbReference>
<keyword evidence="1" id="KW-0472">Membrane</keyword>
<evidence type="ECO:0000256" key="1">
    <source>
        <dbReference type="SAM" id="Phobius"/>
    </source>
</evidence>
<dbReference type="Pfam" id="PF10601">
    <property type="entry name" value="zf-LITAF-like"/>
    <property type="match status" value="1"/>
</dbReference>
<evidence type="ECO:0000313" key="4">
    <source>
        <dbReference type="WBParaSite" id="EEL_0000618001-mRNA-1"/>
    </source>
</evidence>
<dbReference type="Proteomes" id="UP000050640">
    <property type="component" value="Unplaced"/>
</dbReference>
<protein>
    <submittedName>
        <fullName evidence="4">LITAF domain-containing protein</fullName>
    </submittedName>
</protein>
<dbReference type="SMART" id="SM00714">
    <property type="entry name" value="LITAF"/>
    <property type="match status" value="1"/>
</dbReference>
<feature type="transmembrane region" description="Helical" evidence="1">
    <location>
        <begin position="57"/>
        <end position="81"/>
    </location>
</feature>
<feature type="domain" description="LITAF" evidence="2">
    <location>
        <begin position="35"/>
        <end position="97"/>
    </location>
</feature>
<accession>A0A0R3RVN5</accession>
<keyword evidence="3" id="KW-1185">Reference proteome</keyword>
<proteinExistence type="predicted"/>
<dbReference type="AlphaFoldDB" id="A0A0R3RVN5"/>
<evidence type="ECO:0000259" key="2">
    <source>
        <dbReference type="SMART" id="SM00714"/>
    </source>
</evidence>
<evidence type="ECO:0000313" key="3">
    <source>
        <dbReference type="Proteomes" id="UP000050640"/>
    </source>
</evidence>
<name>A0A0R3RVN5_9BILA</name>
<dbReference type="InterPro" id="IPR006629">
    <property type="entry name" value="LITAF"/>
</dbReference>
<organism evidence="3 4">
    <name type="scientific">Elaeophora elaphi</name>
    <dbReference type="NCBI Taxonomy" id="1147741"/>
    <lineage>
        <taxon>Eukaryota</taxon>
        <taxon>Metazoa</taxon>
        <taxon>Ecdysozoa</taxon>
        <taxon>Nematoda</taxon>
        <taxon>Chromadorea</taxon>
        <taxon>Rhabditida</taxon>
        <taxon>Spirurina</taxon>
        <taxon>Spiruromorpha</taxon>
        <taxon>Filarioidea</taxon>
        <taxon>Onchocercidae</taxon>
        <taxon>Elaeophora</taxon>
    </lineage>
</organism>
<keyword evidence="1" id="KW-1133">Transmembrane helix</keyword>
<reference evidence="4" key="1">
    <citation type="submission" date="2017-02" db="UniProtKB">
        <authorList>
            <consortium name="WormBaseParasite"/>
        </authorList>
    </citation>
    <scope>IDENTIFICATION</scope>
</reference>
<sequence>MTCEKSQYIRIILHRPVSHTPSMVVNIKECLSDQPQFIDCPYCKVHSVTEVKFIIDLFTWISFITILRAGVFILPLFFLWYHSSLTHSKTYIITALTAKFGSGAIDE</sequence>
<dbReference type="STRING" id="1147741.A0A0R3RVN5"/>